<sequence length="241" mass="25876">MSTTSVPSTMRVWNFSSTAGLLLWLLSPLIFLLTLFPLMSSTSPSLSNIYLLSAAWNTESRQNTSLRIGYYGLCWVGGASPTLCVASTGKSAQAIAEKHFPEERRDDTIRGIQFALDLQRKVFVAFMTAGGLAWLVSLGLITMVILAKGNAGRSWRVAARMAASVGAVLMVASAWATTQAVRAMVVIDEYTAGEERYFAPGNTLVGLQWLAAILACGFAAGVGRVAGQGTRESVYTYNMGR</sequence>
<dbReference type="GO" id="GO:0005886">
    <property type="term" value="C:plasma membrane"/>
    <property type="evidence" value="ECO:0007669"/>
    <property type="project" value="InterPro"/>
</dbReference>
<keyword evidence="1" id="KW-0472">Membrane</keyword>
<comment type="caution">
    <text evidence="2">The sequence shown here is derived from an EMBL/GenBank/DDBJ whole genome shotgun (WGS) entry which is preliminary data.</text>
</comment>
<keyword evidence="3" id="KW-1185">Reference proteome</keyword>
<organism evidence="2 3">
    <name type="scientific">Elsinoe batatas</name>
    <dbReference type="NCBI Taxonomy" id="2601811"/>
    <lineage>
        <taxon>Eukaryota</taxon>
        <taxon>Fungi</taxon>
        <taxon>Dikarya</taxon>
        <taxon>Ascomycota</taxon>
        <taxon>Pezizomycotina</taxon>
        <taxon>Dothideomycetes</taxon>
        <taxon>Dothideomycetidae</taxon>
        <taxon>Myriangiales</taxon>
        <taxon>Elsinoaceae</taxon>
        <taxon>Elsinoe</taxon>
    </lineage>
</organism>
<dbReference type="Proteomes" id="UP000809789">
    <property type="component" value="Unassembled WGS sequence"/>
</dbReference>
<gene>
    <name evidence="2" type="ORF">KVT40_000544</name>
</gene>
<dbReference type="AlphaFoldDB" id="A0A8K0LAA4"/>
<name>A0A8K0LAA4_9PEZI</name>
<protein>
    <submittedName>
        <fullName evidence="2">Uncharacterized protein</fullName>
    </submittedName>
</protein>
<feature type="transmembrane region" description="Helical" evidence="1">
    <location>
        <begin position="197"/>
        <end position="222"/>
    </location>
</feature>
<feature type="transmembrane region" description="Helical" evidence="1">
    <location>
        <begin position="123"/>
        <end position="146"/>
    </location>
</feature>
<evidence type="ECO:0000313" key="2">
    <source>
        <dbReference type="EMBL" id="KAG8631404.1"/>
    </source>
</evidence>
<reference evidence="2" key="1">
    <citation type="submission" date="2021-07" db="EMBL/GenBank/DDBJ databases">
        <title>Elsinoe batatas strain:CRI-CJ2 Genome sequencing and assembly.</title>
        <authorList>
            <person name="Huang L."/>
        </authorList>
    </citation>
    <scope>NUCLEOTIDE SEQUENCE</scope>
    <source>
        <strain evidence="2">CRI-CJ2</strain>
    </source>
</reference>
<keyword evidence="1" id="KW-0812">Transmembrane</keyword>
<evidence type="ECO:0000256" key="1">
    <source>
        <dbReference type="SAM" id="Phobius"/>
    </source>
</evidence>
<dbReference type="EMBL" id="JAESVG020000001">
    <property type="protein sequence ID" value="KAG8631404.1"/>
    <property type="molecule type" value="Genomic_DNA"/>
</dbReference>
<keyword evidence="1" id="KW-1133">Transmembrane helix</keyword>
<dbReference type="Pfam" id="PF12351">
    <property type="entry name" value="Fig1"/>
    <property type="match status" value="1"/>
</dbReference>
<feature type="transmembrane region" description="Helical" evidence="1">
    <location>
        <begin position="158"/>
        <end position="177"/>
    </location>
</feature>
<evidence type="ECO:0000313" key="3">
    <source>
        <dbReference type="Proteomes" id="UP000809789"/>
    </source>
</evidence>
<dbReference type="InterPro" id="IPR033481">
    <property type="entry name" value="Dni1/Fig1"/>
</dbReference>
<proteinExistence type="predicted"/>
<accession>A0A8K0LAA4</accession>
<dbReference type="OrthoDB" id="3896478at2759"/>